<dbReference type="InterPro" id="IPR012938">
    <property type="entry name" value="Glc/Sorbosone_DH"/>
</dbReference>
<dbReference type="Gene3D" id="2.120.10.30">
    <property type="entry name" value="TolB, C-terminal domain"/>
    <property type="match status" value="1"/>
</dbReference>
<feature type="domain" description="Glucose/Sorbosone dehydrogenase" evidence="1">
    <location>
        <begin position="2"/>
        <end position="81"/>
    </location>
</feature>
<reference evidence="2 3" key="1">
    <citation type="journal article" date="2019" name="Microbiol. Resour. Announc.">
        <title>Complete Genome Sequence of Halomonas sulfidaeris Strain Esulfide1 Isolated from a Metal Sulfide Rock at a Depth of 2,200 Meters, Obtained Using Nanopore Sequencing.</title>
        <authorList>
            <person name="Saito M."/>
            <person name="Nishigata A."/>
            <person name="Galipon J."/>
            <person name="Arakawa K."/>
        </authorList>
    </citation>
    <scope>NUCLEOTIDE SEQUENCE [LARGE SCALE GENOMIC DNA]</scope>
    <source>
        <strain evidence="2 3">ATCC BAA-803</strain>
    </source>
</reference>
<organism evidence="2 3">
    <name type="scientific">Vreelandella sulfidaeris</name>
    <dbReference type="NCBI Taxonomy" id="115553"/>
    <lineage>
        <taxon>Bacteria</taxon>
        <taxon>Pseudomonadati</taxon>
        <taxon>Pseudomonadota</taxon>
        <taxon>Gammaproteobacteria</taxon>
        <taxon>Oceanospirillales</taxon>
        <taxon>Halomonadaceae</taxon>
        <taxon>Vreelandella</taxon>
    </lineage>
</organism>
<dbReference type="Pfam" id="PF07995">
    <property type="entry name" value="GSDH"/>
    <property type="match status" value="1"/>
</dbReference>
<dbReference type="InterPro" id="IPR011042">
    <property type="entry name" value="6-blade_b-propeller_TolB-like"/>
</dbReference>
<evidence type="ECO:0000313" key="2">
    <source>
        <dbReference type="EMBL" id="BBI63494.1"/>
    </source>
</evidence>
<dbReference type="Proteomes" id="UP000320231">
    <property type="component" value="Chromosome"/>
</dbReference>
<dbReference type="AlphaFoldDB" id="A0A455UKM8"/>
<dbReference type="SUPFAM" id="SSF63829">
    <property type="entry name" value="Calcium-dependent phosphotriesterase"/>
    <property type="match status" value="1"/>
</dbReference>
<evidence type="ECO:0000313" key="3">
    <source>
        <dbReference type="Proteomes" id="UP000320231"/>
    </source>
</evidence>
<accession>A0A455UKM8</accession>
<dbReference type="EMBL" id="AP019514">
    <property type="protein sequence ID" value="BBI63494.1"/>
    <property type="molecule type" value="Genomic_DNA"/>
</dbReference>
<name>A0A455UKM8_9GAMM</name>
<proteinExistence type="predicted"/>
<dbReference type="KEGG" id="hsr:HSBAA_48000"/>
<evidence type="ECO:0000259" key="1">
    <source>
        <dbReference type="Pfam" id="PF07995"/>
    </source>
</evidence>
<protein>
    <recommendedName>
        <fullName evidence="1">Glucose/Sorbosone dehydrogenase domain-containing protein</fullName>
    </recommendedName>
</protein>
<sequence>MDPVISPSGMIFYTGEKFADWQGDMLIGGLTEQGLVRITLDGEEVTNDERIPLGVRIRDVEQGPEGWIYVATDESDGKVMRLRTLDD</sequence>
<gene>
    <name evidence="2" type="ORF">HSBAA_48000</name>
</gene>